<keyword evidence="1" id="KW-0040">ANK repeat</keyword>
<evidence type="ECO:0000256" key="1">
    <source>
        <dbReference type="PROSITE-ProRule" id="PRU00023"/>
    </source>
</evidence>
<dbReference type="SUPFAM" id="SSF48403">
    <property type="entry name" value="Ankyrin repeat"/>
    <property type="match status" value="1"/>
</dbReference>
<evidence type="ECO:0000313" key="4">
    <source>
        <dbReference type="Proteomes" id="UP001470230"/>
    </source>
</evidence>
<dbReference type="EMBL" id="JAPFFF010000009">
    <property type="protein sequence ID" value="KAK8881920.1"/>
    <property type="molecule type" value="Genomic_DNA"/>
</dbReference>
<dbReference type="PANTHER" id="PTHR24159">
    <property type="match status" value="1"/>
</dbReference>
<protein>
    <recommendedName>
        <fullName evidence="2">DUF3447 domain-containing protein</fullName>
    </recommendedName>
</protein>
<evidence type="ECO:0000259" key="2">
    <source>
        <dbReference type="Pfam" id="PF11929"/>
    </source>
</evidence>
<dbReference type="PANTHER" id="PTHR24159:SF5">
    <property type="entry name" value="ANK_REP_REGION DOMAIN-CONTAINING PROTEIN"/>
    <property type="match status" value="1"/>
</dbReference>
<feature type="domain" description="DUF3447" evidence="2">
    <location>
        <begin position="238"/>
        <end position="313"/>
    </location>
</feature>
<dbReference type="PROSITE" id="PS50088">
    <property type="entry name" value="ANK_REPEAT"/>
    <property type="match status" value="1"/>
</dbReference>
<dbReference type="Gene3D" id="1.25.40.20">
    <property type="entry name" value="Ankyrin repeat-containing domain"/>
    <property type="match status" value="1"/>
</dbReference>
<dbReference type="InterPro" id="IPR002110">
    <property type="entry name" value="Ankyrin_rpt"/>
</dbReference>
<feature type="repeat" description="ANK" evidence="1">
    <location>
        <begin position="368"/>
        <end position="391"/>
    </location>
</feature>
<comment type="caution">
    <text evidence="3">The sequence shown here is derived from an EMBL/GenBank/DDBJ whole genome shotgun (WGS) entry which is preliminary data.</text>
</comment>
<dbReference type="InterPro" id="IPR036770">
    <property type="entry name" value="Ankyrin_rpt-contain_sf"/>
</dbReference>
<dbReference type="PROSITE" id="PS50297">
    <property type="entry name" value="ANK_REP_REGION"/>
    <property type="match status" value="1"/>
</dbReference>
<dbReference type="Proteomes" id="UP001470230">
    <property type="component" value="Unassembled WGS sequence"/>
</dbReference>
<dbReference type="InterPro" id="IPR020683">
    <property type="entry name" value="DUF3447"/>
</dbReference>
<accession>A0ABR2JT10</accession>
<evidence type="ECO:0000313" key="3">
    <source>
        <dbReference type="EMBL" id="KAK8881920.1"/>
    </source>
</evidence>
<dbReference type="SMART" id="SM00248">
    <property type="entry name" value="ANK"/>
    <property type="match status" value="3"/>
</dbReference>
<dbReference type="Pfam" id="PF11929">
    <property type="entry name" value="DUF3447"/>
    <property type="match status" value="1"/>
</dbReference>
<proteinExistence type="predicted"/>
<dbReference type="Pfam" id="PF12796">
    <property type="entry name" value="Ank_2"/>
    <property type="match status" value="1"/>
</dbReference>
<gene>
    <name evidence="3" type="ORF">M9Y10_044558</name>
</gene>
<sequence length="414" mass="48631">MERKIDQFKEQISPILSVQEKLLNLDEEQNSIEGIIEFVDQNSHINDLFFFQSFLESISSSIISRPLFENRYIRIIEHYLSKIPKKYFFMFLSKSNMALALFLQNNLIDINDIEKNFNSIDHNSLIYFKDYIKNHASSTVLKDLITKNDEAKEKENLIAKFIREDNLESFQNFVNESKVLFNSKVPWSIFECMFFLNEKEMPTLIEYACFFGSIRIFKYLVGLGVISSINESNQNFPNKILDRLGEFAVIGGNYEIIHILEDHGVKFNEKTLLNSIKFQRNEISIYLIDTFGIQPTIDDIIMSVESNNLSYFIDNFTTTLNFDNDDKQNIKNNLEKIWLTAAKYGRFEILKFLVSSELDFNKNVKNDAGQNILHIAISNGYLNIIEFLIDKKFIDLNHHDEFVFFNHVFLWRSN</sequence>
<name>A0ABR2JT10_9EUKA</name>
<organism evidence="3 4">
    <name type="scientific">Tritrichomonas musculus</name>
    <dbReference type="NCBI Taxonomy" id="1915356"/>
    <lineage>
        <taxon>Eukaryota</taxon>
        <taxon>Metamonada</taxon>
        <taxon>Parabasalia</taxon>
        <taxon>Tritrichomonadida</taxon>
        <taxon>Tritrichomonadidae</taxon>
        <taxon>Tritrichomonas</taxon>
    </lineage>
</organism>
<keyword evidence="4" id="KW-1185">Reference proteome</keyword>
<reference evidence="3 4" key="1">
    <citation type="submission" date="2024-04" db="EMBL/GenBank/DDBJ databases">
        <title>Tritrichomonas musculus Genome.</title>
        <authorList>
            <person name="Alves-Ferreira E."/>
            <person name="Grigg M."/>
            <person name="Lorenzi H."/>
            <person name="Galac M."/>
        </authorList>
    </citation>
    <scope>NUCLEOTIDE SEQUENCE [LARGE SCALE GENOMIC DNA]</scope>
    <source>
        <strain evidence="3 4">EAF2021</strain>
    </source>
</reference>